<comment type="caution">
    <text evidence="1">The sequence shown here is derived from an EMBL/GenBank/DDBJ whole genome shotgun (WGS) entry which is preliminary data.</text>
</comment>
<dbReference type="PANTHER" id="PTHR43493">
    <property type="entry name" value="DNA GYRASE/TOPOISOMERASE SUBUNIT A"/>
    <property type="match status" value="1"/>
</dbReference>
<reference evidence="1" key="1">
    <citation type="journal article" date="2013" name="Environ. Microbiol.">
        <title>Microbiota from the distal guts of lean and obese adolescents exhibit partial functional redundancy besides clear differences in community structure.</title>
        <authorList>
            <person name="Ferrer M."/>
            <person name="Ruiz A."/>
            <person name="Lanza F."/>
            <person name="Haange S.B."/>
            <person name="Oberbach A."/>
            <person name="Till H."/>
            <person name="Bargiela R."/>
            <person name="Campoy C."/>
            <person name="Segura M.T."/>
            <person name="Richter M."/>
            <person name="von Bergen M."/>
            <person name="Seifert J."/>
            <person name="Suarez A."/>
        </authorList>
    </citation>
    <scope>NUCLEOTIDE SEQUENCE</scope>
</reference>
<dbReference type="GO" id="GO:0005737">
    <property type="term" value="C:cytoplasm"/>
    <property type="evidence" value="ECO:0007669"/>
    <property type="project" value="TreeGrafter"/>
</dbReference>
<feature type="non-terminal residue" evidence="1">
    <location>
        <position position="1"/>
    </location>
</feature>
<dbReference type="EMBL" id="AJWY01006525">
    <property type="protein sequence ID" value="EKC66614.1"/>
    <property type="molecule type" value="Genomic_DNA"/>
</dbReference>
<evidence type="ECO:0000313" key="1">
    <source>
        <dbReference type="EMBL" id="EKC66614.1"/>
    </source>
</evidence>
<dbReference type="GO" id="GO:0003677">
    <property type="term" value="F:DNA binding"/>
    <property type="evidence" value="ECO:0007669"/>
    <property type="project" value="TreeGrafter"/>
</dbReference>
<accession>K1TGJ5</accession>
<feature type="non-terminal residue" evidence="1">
    <location>
        <position position="186"/>
    </location>
</feature>
<gene>
    <name evidence="1" type="ORF">LEA_09727</name>
</gene>
<organism evidence="1">
    <name type="scientific">human gut metagenome</name>
    <dbReference type="NCBI Taxonomy" id="408170"/>
    <lineage>
        <taxon>unclassified sequences</taxon>
        <taxon>metagenomes</taxon>
        <taxon>organismal metagenomes</taxon>
    </lineage>
</organism>
<dbReference type="AlphaFoldDB" id="K1TGJ5"/>
<dbReference type="InterPro" id="IPR035516">
    <property type="entry name" value="Gyrase/topoIV_suA_C"/>
</dbReference>
<protein>
    <submittedName>
        <fullName evidence="1">DNA gyrase, A subunit</fullName>
    </submittedName>
</protein>
<dbReference type="InterPro" id="IPR050220">
    <property type="entry name" value="Type_II_DNA_Topoisomerases"/>
</dbReference>
<dbReference type="PANTHER" id="PTHR43493:SF9">
    <property type="entry name" value="DNA TOPOISOMERASE 4 SUBUNIT A"/>
    <property type="match status" value="1"/>
</dbReference>
<sequence>ERKTTLISGEEITEYNETENIDDYPLTIFVTRDNYIKKISAVSLRSSTTEHKLKETDEIVQTMESTNKSELIFFSNKCVAYKMKTYDLADAKVSTMGEYLPGILGLEEDEKIVYTVVTTDYKGEMLFTFENGKMAKVALSNYETKTNRKKLIGAYGNKSPICDIRLLDEDKDVVLMSDNNRVLLVN</sequence>
<dbReference type="GO" id="GO:0005524">
    <property type="term" value="F:ATP binding"/>
    <property type="evidence" value="ECO:0007669"/>
    <property type="project" value="TreeGrafter"/>
</dbReference>
<dbReference type="GO" id="GO:0009330">
    <property type="term" value="C:DNA topoisomerase type II (double strand cut, ATP-hydrolyzing) complex"/>
    <property type="evidence" value="ECO:0007669"/>
    <property type="project" value="TreeGrafter"/>
</dbReference>
<dbReference type="Gene3D" id="2.120.10.90">
    <property type="entry name" value="DNA gyrase/topoisomerase IV, subunit A, C-terminal"/>
    <property type="match status" value="1"/>
</dbReference>
<dbReference type="SUPFAM" id="SSF101904">
    <property type="entry name" value="GyrA/ParC C-terminal domain-like"/>
    <property type="match status" value="1"/>
</dbReference>
<dbReference type="GO" id="GO:0006265">
    <property type="term" value="P:DNA topological change"/>
    <property type="evidence" value="ECO:0007669"/>
    <property type="project" value="TreeGrafter"/>
</dbReference>
<dbReference type="GO" id="GO:0003918">
    <property type="term" value="F:DNA topoisomerase type II (double strand cut, ATP-hydrolyzing) activity"/>
    <property type="evidence" value="ECO:0007669"/>
    <property type="project" value="TreeGrafter"/>
</dbReference>
<name>K1TGJ5_9ZZZZ</name>
<proteinExistence type="predicted"/>